<comment type="subcellular location">
    <subcellularLocation>
        <location evidence="1">Cytoplasm</location>
    </subcellularLocation>
</comment>
<evidence type="ECO:0000256" key="2">
    <source>
        <dbReference type="ARBA" id="ARBA00022490"/>
    </source>
</evidence>
<dbReference type="InterPro" id="IPR001789">
    <property type="entry name" value="Sig_transdc_resp-reg_receiver"/>
</dbReference>
<evidence type="ECO:0000313" key="11">
    <source>
        <dbReference type="EMBL" id="KEP28296.1"/>
    </source>
</evidence>
<dbReference type="SMART" id="SM00448">
    <property type="entry name" value="REC"/>
    <property type="match status" value="1"/>
</dbReference>
<keyword evidence="2" id="KW-0963">Cytoplasm</keyword>
<dbReference type="Pfam" id="PF00072">
    <property type="entry name" value="Response_reg"/>
    <property type="match status" value="1"/>
</dbReference>
<dbReference type="GO" id="GO:0003700">
    <property type="term" value="F:DNA-binding transcription factor activity"/>
    <property type="evidence" value="ECO:0007669"/>
    <property type="project" value="InterPro"/>
</dbReference>
<feature type="domain" description="Response regulatory" evidence="10">
    <location>
        <begin position="3"/>
        <end position="119"/>
    </location>
</feature>
<accession>A0A081LGC0</accession>
<evidence type="ECO:0000256" key="4">
    <source>
        <dbReference type="ARBA" id="ARBA00023012"/>
    </source>
</evidence>
<dbReference type="InterPro" id="IPR024187">
    <property type="entry name" value="Sig_transdc_resp-reg_cit/mal"/>
</dbReference>
<dbReference type="PROSITE" id="PS50110">
    <property type="entry name" value="RESPONSE_REGULATORY"/>
    <property type="match status" value="1"/>
</dbReference>
<evidence type="ECO:0000256" key="8">
    <source>
        <dbReference type="ARBA" id="ARBA00023163"/>
    </source>
</evidence>
<feature type="modified residue" description="4-aspartylphosphate" evidence="9">
    <location>
        <position position="54"/>
    </location>
</feature>
<dbReference type="Proteomes" id="UP000028091">
    <property type="component" value="Unassembled WGS sequence"/>
</dbReference>
<evidence type="ECO:0000256" key="6">
    <source>
        <dbReference type="ARBA" id="ARBA00023125"/>
    </source>
</evidence>
<keyword evidence="12" id="KW-1185">Reference proteome</keyword>
<keyword evidence="7" id="KW-0010">Activator</keyword>
<evidence type="ECO:0000256" key="5">
    <source>
        <dbReference type="ARBA" id="ARBA00023015"/>
    </source>
</evidence>
<dbReference type="InterPro" id="IPR051271">
    <property type="entry name" value="2C-system_Tx_regulators"/>
</dbReference>
<evidence type="ECO:0000256" key="3">
    <source>
        <dbReference type="ARBA" id="ARBA00022553"/>
    </source>
</evidence>
<dbReference type="PANTHER" id="PTHR45526">
    <property type="entry name" value="TRANSCRIPTIONAL REGULATORY PROTEIN DPIA"/>
    <property type="match status" value="1"/>
</dbReference>
<dbReference type="PANTHER" id="PTHR45526:SF1">
    <property type="entry name" value="TRANSCRIPTIONAL REGULATORY PROTEIN DCUR-RELATED"/>
    <property type="match status" value="1"/>
</dbReference>
<keyword evidence="4" id="KW-0902">Two-component regulatory system</keyword>
<dbReference type="AlphaFoldDB" id="A0A081LGC0"/>
<evidence type="ECO:0000256" key="1">
    <source>
        <dbReference type="ARBA" id="ARBA00004496"/>
    </source>
</evidence>
<dbReference type="RefSeq" id="WP_034317201.1">
    <property type="nucleotide sequence ID" value="NZ_JBCMYH010000018.1"/>
</dbReference>
<organism evidence="11 12">
    <name type="scientific">Bacillus zhangzhouensis</name>
    <dbReference type="NCBI Taxonomy" id="1178540"/>
    <lineage>
        <taxon>Bacteria</taxon>
        <taxon>Bacillati</taxon>
        <taxon>Bacillota</taxon>
        <taxon>Bacilli</taxon>
        <taxon>Bacillales</taxon>
        <taxon>Bacillaceae</taxon>
        <taxon>Bacillus</taxon>
    </lineage>
</organism>
<name>A0A081LGC0_9BACI</name>
<dbReference type="GO" id="GO:0005737">
    <property type="term" value="C:cytoplasm"/>
    <property type="evidence" value="ECO:0007669"/>
    <property type="project" value="UniProtKB-SubCell"/>
</dbReference>
<comment type="caution">
    <text evidence="11">The sequence shown here is derived from an EMBL/GenBank/DDBJ whole genome shotgun (WGS) entry which is preliminary data.</text>
</comment>
<evidence type="ECO:0000256" key="9">
    <source>
        <dbReference type="PROSITE-ProRule" id="PRU00169"/>
    </source>
</evidence>
<proteinExistence type="predicted"/>
<protein>
    <submittedName>
        <fullName evidence="11">Transcriptional regulator</fullName>
    </submittedName>
</protein>
<dbReference type="SUPFAM" id="SSF46785">
    <property type="entry name" value="Winged helix' DNA-binding domain"/>
    <property type="match status" value="1"/>
</dbReference>
<keyword evidence="6" id="KW-0238">DNA-binding</keyword>
<dbReference type="eggNOG" id="COG4565">
    <property type="taxonomic scope" value="Bacteria"/>
</dbReference>
<evidence type="ECO:0000259" key="10">
    <source>
        <dbReference type="PROSITE" id="PS50110"/>
    </source>
</evidence>
<keyword evidence="3 9" id="KW-0597">Phosphoprotein</keyword>
<dbReference type="InterPro" id="IPR036390">
    <property type="entry name" value="WH_DNA-bd_sf"/>
</dbReference>
<dbReference type="PIRSF" id="PIRSF006171">
    <property type="entry name" value="RR_citrat_malat"/>
    <property type="match status" value="1"/>
</dbReference>
<dbReference type="EMBL" id="JOTP01000001">
    <property type="protein sequence ID" value="KEP28296.1"/>
    <property type="molecule type" value="Genomic_DNA"/>
</dbReference>
<evidence type="ECO:0000313" key="12">
    <source>
        <dbReference type="Proteomes" id="UP000028091"/>
    </source>
</evidence>
<dbReference type="SUPFAM" id="SSF52172">
    <property type="entry name" value="CheY-like"/>
    <property type="match status" value="1"/>
</dbReference>
<evidence type="ECO:0000256" key="7">
    <source>
        <dbReference type="ARBA" id="ARBA00023159"/>
    </source>
</evidence>
<keyword evidence="5" id="KW-0805">Transcription regulation</keyword>
<reference evidence="11 12" key="1">
    <citation type="submission" date="2012-09" db="EMBL/GenBank/DDBJ databases">
        <title>Genome Sequence of Bacillus sp. DW5-4.</title>
        <authorList>
            <person name="Lai Q."/>
            <person name="Liu Y."/>
            <person name="Shao Z."/>
        </authorList>
    </citation>
    <scope>NUCLEOTIDE SEQUENCE [LARGE SCALE GENOMIC DNA]</scope>
    <source>
        <strain evidence="11 12">DW5-4</strain>
    </source>
</reference>
<keyword evidence="8" id="KW-0804">Transcription</keyword>
<dbReference type="GO" id="GO:0003677">
    <property type="term" value="F:DNA binding"/>
    <property type="evidence" value="ECO:0007669"/>
    <property type="project" value="UniProtKB-KW"/>
</dbReference>
<dbReference type="GO" id="GO:0000156">
    <property type="term" value="F:phosphorelay response regulator activity"/>
    <property type="evidence" value="ECO:0007669"/>
    <property type="project" value="TreeGrafter"/>
</dbReference>
<dbReference type="InterPro" id="IPR011006">
    <property type="entry name" value="CheY-like_superfamily"/>
</dbReference>
<dbReference type="OrthoDB" id="9759232at2"/>
<dbReference type="Gene3D" id="3.40.50.2300">
    <property type="match status" value="1"/>
</dbReference>
<dbReference type="CDD" id="cd19925">
    <property type="entry name" value="REC_citrate_TCS"/>
    <property type="match status" value="1"/>
</dbReference>
<gene>
    <name evidence="11" type="ORF">BA70_01515</name>
</gene>
<sequence length="235" mass="26845">MINVLIVEDDPMVGELNKRYLTQINGFELKGIATSFQKALDLLKTEVIHLVLLDIYMPGQNGLALLSEIRQQNHSVDVIVISAANEVDVVQQTMRNGAVDYLIKPFEFERFQSALAEYKRKHALYQSMNSISQNDLDAKLFHKKAEAEKVLLPKGLTKSTLKLIWTSIQSFDQQAFTTEDLANHTEISQVSIRKYLKFLEDIEVVDVEMAYGTIGRPVFQYKLNTSNMNLIQQYL</sequence>